<dbReference type="AlphaFoldDB" id="A0A1B8ZCK0"/>
<evidence type="ECO:0008006" key="4">
    <source>
        <dbReference type="Google" id="ProtNLM"/>
    </source>
</evidence>
<evidence type="ECO:0000313" key="2">
    <source>
        <dbReference type="EMBL" id="OCA69305.1"/>
    </source>
</evidence>
<keyword evidence="1" id="KW-0472">Membrane</keyword>
<organism evidence="2 3">
    <name type="scientific">Chryseobacterium artocarpi</name>
    <dbReference type="NCBI Taxonomy" id="1414727"/>
    <lineage>
        <taxon>Bacteria</taxon>
        <taxon>Pseudomonadati</taxon>
        <taxon>Bacteroidota</taxon>
        <taxon>Flavobacteriia</taxon>
        <taxon>Flavobacteriales</taxon>
        <taxon>Weeksellaceae</taxon>
        <taxon>Chryseobacterium group</taxon>
        <taxon>Chryseobacterium</taxon>
    </lineage>
</organism>
<dbReference type="EMBL" id="MAYH01000045">
    <property type="protein sequence ID" value="OCA69305.1"/>
    <property type="molecule type" value="Genomic_DNA"/>
</dbReference>
<accession>A0A1B8ZCK0</accession>
<dbReference type="PANTHER" id="PTHR34219">
    <property type="entry name" value="IRON-REGULATED INNER MEMBRANE PROTEIN-RELATED"/>
    <property type="match status" value="1"/>
</dbReference>
<name>A0A1B8ZCK0_9FLAO</name>
<dbReference type="Pfam" id="PF03929">
    <property type="entry name" value="PepSY_TM"/>
    <property type="match status" value="1"/>
</dbReference>
<gene>
    <name evidence="2" type="ORF">BBI01_14200</name>
</gene>
<dbReference type="PANTHER" id="PTHR34219:SF3">
    <property type="entry name" value="BLL7967 PROTEIN"/>
    <property type="match status" value="1"/>
</dbReference>
<comment type="caution">
    <text evidence="2">The sequence shown here is derived from an EMBL/GenBank/DDBJ whole genome shotgun (WGS) entry which is preliminary data.</text>
</comment>
<dbReference type="RefSeq" id="WP_065395493.1">
    <property type="nucleotide sequence ID" value="NZ_MAYH01000045.1"/>
</dbReference>
<dbReference type="Proteomes" id="UP000092651">
    <property type="component" value="Unassembled WGS sequence"/>
</dbReference>
<proteinExistence type="predicted"/>
<dbReference type="InterPro" id="IPR005625">
    <property type="entry name" value="PepSY-ass_TM"/>
</dbReference>
<protein>
    <recommendedName>
        <fullName evidence="4">Peptidase</fullName>
    </recommendedName>
</protein>
<keyword evidence="1" id="KW-0812">Transmembrane</keyword>
<evidence type="ECO:0000256" key="1">
    <source>
        <dbReference type="SAM" id="Phobius"/>
    </source>
</evidence>
<evidence type="ECO:0000313" key="3">
    <source>
        <dbReference type="Proteomes" id="UP000092651"/>
    </source>
</evidence>
<keyword evidence="1" id="KW-1133">Transmembrane helix</keyword>
<feature type="transmembrane region" description="Helical" evidence="1">
    <location>
        <begin position="360"/>
        <end position="382"/>
    </location>
</feature>
<keyword evidence="3" id="KW-1185">Reference proteome</keyword>
<reference evidence="2 3" key="1">
    <citation type="submission" date="2016-07" db="EMBL/GenBank/DDBJ databases">
        <authorList>
            <person name="Jeong J.-J."/>
            <person name="Kim D.W."/>
            <person name="Sang M.K."/>
            <person name="Choi I.-G."/>
            <person name="Kim K.D."/>
        </authorList>
    </citation>
    <scope>NUCLEOTIDE SEQUENCE [LARGE SCALE GENOMIC DNA]</scope>
    <source>
        <strain evidence="2 3">UTM-3</strain>
    </source>
</reference>
<dbReference type="OrthoDB" id="111691at2"/>
<feature type="transmembrane region" description="Helical" evidence="1">
    <location>
        <begin position="21"/>
        <end position="48"/>
    </location>
</feature>
<feature type="transmembrane region" description="Helical" evidence="1">
    <location>
        <begin position="155"/>
        <end position="175"/>
    </location>
</feature>
<sequence length="389" mass="45392">MNNIKPKSKKKNNRSLFYRISAWLHLWLGLVSGIIVVIICITGITWSFRDEIKDWLNPELRVESIPGKEMLNPVILYEKAKDLYPDQEVSFVWRPTGKASMIGFGKRNSGFVLHLDPYTGEVLRKPTFKEEFDFFDWTLKGHRFLWLPSEIGRPIINYSTFIFFITLLTGLVLWWPKKWTKAMRKQSFSVKWDAKIKRLNYDLHNVFGFYSMIILLVIAMTGMYYGLPWFNKFLYFTTSLGKSPKTERQEVKNITSYQPEKLSESMLMAWEDAIDKVDAKGYYLSVPKDSTETISLFLYPSHRQFYNLRGFNYDRNTGVRLSVNSAHANSFEQADFATKVQKLNYDLHVGSALGGIWGRVLYFFITIIGGSLPITGFLVWWFKKKKKGV</sequence>
<feature type="transmembrane region" description="Helical" evidence="1">
    <location>
        <begin position="207"/>
        <end position="227"/>
    </location>
</feature>